<dbReference type="PANTHER" id="PTHR14856:SF9">
    <property type="entry name" value="PQ-LOOP REPEAT-CONTAINING PROTEIN 1"/>
    <property type="match status" value="1"/>
</dbReference>
<sequence length="370" mass="40081">MFSLNVSPALSWRTTLCTPICAVLLFIPLLITADSGEKIDIFHSGDVTEDDSGLEVGYETVDYQWSVILSLVVIFGPQIGYIFQLYEIKSRGVATGYSPLVSVILLLSNALRILYFVGHSYAVALLFQSIISLPVHMVLVLSVLRYSASSGENSGGSRADDVQVSGGDAHDFSHRVTDAKPSFVTRILQGFDNFVSGMEESVSSSSTSDFTQYSFLYGLVITVSILLYYAAVLPFWRDAPQLVGYTALVLEATLLIPQIMRNYRRGSTKGLSLVLFATWVIGDIAKLVYFIVFKQPVPFLVCSGIQLALDVIVGVQVVVYRCCSRRSGPSLHEVNGPVAPGGDVVITAAAEPPAKDSWEGVVVNGKNTGI</sequence>
<feature type="transmembrane region" description="Helical" evidence="5">
    <location>
        <begin position="298"/>
        <end position="320"/>
    </location>
</feature>
<feature type="transmembrane region" description="Helical" evidence="5">
    <location>
        <begin position="121"/>
        <end position="144"/>
    </location>
</feature>
<evidence type="ECO:0000313" key="6">
    <source>
        <dbReference type="EMBL" id="CCD16081.1"/>
    </source>
</evidence>
<accession>F9WFK5</accession>
<gene>
    <name evidence="6" type="ORF">TCIL3000_0_10440</name>
</gene>
<feature type="transmembrane region" description="Helical" evidence="5">
    <location>
        <begin position="242"/>
        <end position="259"/>
    </location>
</feature>
<evidence type="ECO:0000256" key="3">
    <source>
        <dbReference type="ARBA" id="ARBA00022989"/>
    </source>
</evidence>
<keyword evidence="7" id="KW-1185">Reference proteome</keyword>
<comment type="subcellular location">
    <subcellularLocation>
        <location evidence="1">Membrane</location>
        <topology evidence="1">Multi-pass membrane protein</topology>
    </subcellularLocation>
</comment>
<evidence type="ECO:0000313" key="7">
    <source>
        <dbReference type="Proteomes" id="UP000000702"/>
    </source>
</evidence>
<dbReference type="Pfam" id="PF04193">
    <property type="entry name" value="PQ-loop"/>
    <property type="match status" value="1"/>
</dbReference>
<dbReference type="OMA" id="FKMWFFF"/>
<evidence type="ECO:0000256" key="4">
    <source>
        <dbReference type="ARBA" id="ARBA00023136"/>
    </source>
</evidence>
<dbReference type="GO" id="GO:0016020">
    <property type="term" value="C:membrane"/>
    <property type="evidence" value="ECO:0007669"/>
    <property type="project" value="UniProtKB-SubCell"/>
</dbReference>
<feature type="transmembrane region" description="Helical" evidence="5">
    <location>
        <begin position="12"/>
        <end position="31"/>
    </location>
</feature>
<dbReference type="AlphaFoldDB" id="F9WFK5"/>
<keyword evidence="4 5" id="KW-0472">Membrane</keyword>
<keyword evidence="2 5" id="KW-0812">Transmembrane</keyword>
<protein>
    <submittedName>
        <fullName evidence="6">WGS project CAEQ00000000 data, annotated contig 397</fullName>
    </submittedName>
</protein>
<evidence type="ECO:0000256" key="5">
    <source>
        <dbReference type="SAM" id="Phobius"/>
    </source>
</evidence>
<dbReference type="InterPro" id="IPR006603">
    <property type="entry name" value="PQ-loop_rpt"/>
</dbReference>
<evidence type="ECO:0000256" key="2">
    <source>
        <dbReference type="ARBA" id="ARBA00022692"/>
    </source>
</evidence>
<feature type="transmembrane region" description="Helical" evidence="5">
    <location>
        <begin position="215"/>
        <end position="236"/>
    </location>
</feature>
<dbReference type="Proteomes" id="UP000000702">
    <property type="component" value="Unassembled WGS sequence"/>
</dbReference>
<feature type="transmembrane region" description="Helical" evidence="5">
    <location>
        <begin position="95"/>
        <end position="115"/>
    </location>
</feature>
<reference evidence="7" key="1">
    <citation type="submission" date="2011-07" db="EMBL/GenBank/DDBJ databases">
        <title>Divergent evolution of antigenic variation in African trypanosomes.</title>
        <authorList>
            <person name="Jackson A.P."/>
            <person name="Berry A."/>
            <person name="Allison H.C."/>
            <person name="Burton P."/>
            <person name="Anderson J."/>
            <person name="Aslett M."/>
            <person name="Brown R."/>
            <person name="Corton N."/>
            <person name="Harris D."/>
            <person name="Hauser H."/>
            <person name="Gamble J."/>
            <person name="Gilderthorp R."/>
            <person name="McQuillan J."/>
            <person name="Quail M.A."/>
            <person name="Sanders M."/>
            <person name="Van Tonder A."/>
            <person name="Ginger M.L."/>
            <person name="Donelson J.E."/>
            <person name="Field M.C."/>
            <person name="Barry J.D."/>
            <person name="Berriman M."/>
            <person name="Hertz-Fowler C."/>
        </authorList>
    </citation>
    <scope>NUCLEOTIDE SEQUENCE [LARGE SCALE GENOMIC DNA]</scope>
    <source>
        <strain evidence="7">IL3000</strain>
    </source>
</reference>
<dbReference type="GO" id="GO:0005829">
    <property type="term" value="C:cytosol"/>
    <property type="evidence" value="ECO:0007669"/>
    <property type="project" value="GOC"/>
</dbReference>
<feature type="transmembrane region" description="Helical" evidence="5">
    <location>
        <begin position="271"/>
        <end position="292"/>
    </location>
</feature>
<dbReference type="GO" id="GO:0042147">
    <property type="term" value="P:retrograde transport, endosome to Golgi"/>
    <property type="evidence" value="ECO:0007669"/>
    <property type="project" value="TreeGrafter"/>
</dbReference>
<dbReference type="GO" id="GO:0045332">
    <property type="term" value="P:phospholipid translocation"/>
    <property type="evidence" value="ECO:0007669"/>
    <property type="project" value="TreeGrafter"/>
</dbReference>
<dbReference type="EMBL" id="CAEQ01002156">
    <property type="protein sequence ID" value="CCD16081.1"/>
    <property type="molecule type" value="Genomic_DNA"/>
</dbReference>
<dbReference type="VEuPathDB" id="TriTrypDB:TcIL3000_0_10440"/>
<name>F9WFK5_TRYCI</name>
<organism evidence="6 7">
    <name type="scientific">Trypanosoma congolense (strain IL3000)</name>
    <dbReference type="NCBI Taxonomy" id="1068625"/>
    <lineage>
        <taxon>Eukaryota</taxon>
        <taxon>Discoba</taxon>
        <taxon>Euglenozoa</taxon>
        <taxon>Kinetoplastea</taxon>
        <taxon>Metakinetoplastina</taxon>
        <taxon>Trypanosomatida</taxon>
        <taxon>Trypanosomatidae</taxon>
        <taxon>Trypanosoma</taxon>
        <taxon>Nannomonas</taxon>
    </lineage>
</organism>
<dbReference type="InterPro" id="IPR052241">
    <property type="entry name" value="SLC66/Scramblase_ANY1"/>
</dbReference>
<dbReference type="GO" id="GO:0005768">
    <property type="term" value="C:endosome"/>
    <property type="evidence" value="ECO:0007669"/>
    <property type="project" value="TreeGrafter"/>
</dbReference>
<dbReference type="SMART" id="SM00679">
    <property type="entry name" value="CTNS"/>
    <property type="match status" value="1"/>
</dbReference>
<evidence type="ECO:0000256" key="1">
    <source>
        <dbReference type="ARBA" id="ARBA00004141"/>
    </source>
</evidence>
<feature type="transmembrane region" description="Helical" evidence="5">
    <location>
        <begin position="63"/>
        <end position="83"/>
    </location>
</feature>
<comment type="caution">
    <text evidence="6">The sequence shown here is derived from an EMBL/GenBank/DDBJ whole genome shotgun (WGS) entry which is preliminary data.</text>
</comment>
<dbReference type="Gene3D" id="1.20.1280.290">
    <property type="match status" value="1"/>
</dbReference>
<proteinExistence type="predicted"/>
<keyword evidence="3 5" id="KW-1133">Transmembrane helix</keyword>
<dbReference type="GO" id="GO:0005802">
    <property type="term" value="C:trans-Golgi network"/>
    <property type="evidence" value="ECO:0007669"/>
    <property type="project" value="TreeGrafter"/>
</dbReference>
<reference evidence="6 7" key="2">
    <citation type="journal article" date="2012" name="Proc. Natl. Acad. Sci. U.S.A.">
        <title>Antigenic diversity is generated by distinct evolutionary mechanisms in African trypanosome species.</title>
        <authorList>
            <person name="Jackson A.P."/>
            <person name="Berry A."/>
            <person name="Aslett M."/>
            <person name="Allison H.C."/>
            <person name="Burton P."/>
            <person name="Vavrova-Anderson J."/>
            <person name="Brown R."/>
            <person name="Browne H."/>
            <person name="Corton N."/>
            <person name="Hauser H."/>
            <person name="Gamble J."/>
            <person name="Gilderthorp R."/>
            <person name="Marcello L."/>
            <person name="McQuillan J."/>
            <person name="Otto T.D."/>
            <person name="Quail M.A."/>
            <person name="Sanders M.J."/>
            <person name="van Tonder A."/>
            <person name="Ginger M.L."/>
            <person name="Field M.C."/>
            <person name="Barry J.D."/>
            <person name="Hertz-Fowler C."/>
            <person name="Berriman M."/>
        </authorList>
    </citation>
    <scope>NUCLEOTIDE SEQUENCE [LARGE SCALE GENOMIC DNA]</scope>
    <source>
        <strain evidence="6 7">IL3000</strain>
    </source>
</reference>
<dbReference type="PANTHER" id="PTHR14856">
    <property type="entry name" value="PQ-LOOP REPEAT-CONTAINING PROTEIN 1-LIKE PROTEIN"/>
    <property type="match status" value="1"/>
</dbReference>